<accession>A0A3E2HMM1</accession>
<dbReference type="STRING" id="5539.A0A3E2HMM1"/>
<reference evidence="1 2" key="1">
    <citation type="submission" date="2018-05" db="EMBL/GenBank/DDBJ databases">
        <title>Draft genome sequence of Scytalidium lignicola DSM 105466, a ubiquitous saprotrophic fungus.</title>
        <authorList>
            <person name="Buettner E."/>
            <person name="Gebauer A.M."/>
            <person name="Hofrichter M."/>
            <person name="Liers C."/>
            <person name="Kellner H."/>
        </authorList>
    </citation>
    <scope>NUCLEOTIDE SEQUENCE [LARGE SCALE GENOMIC DNA]</scope>
    <source>
        <strain evidence="1 2">DSM 105466</strain>
    </source>
</reference>
<dbReference type="Proteomes" id="UP000258309">
    <property type="component" value="Unassembled WGS sequence"/>
</dbReference>
<gene>
    <name evidence="1" type="ORF">B7463_g1700</name>
</gene>
<proteinExistence type="predicted"/>
<organism evidence="1 2">
    <name type="scientific">Scytalidium lignicola</name>
    <name type="common">Hyphomycete</name>
    <dbReference type="NCBI Taxonomy" id="5539"/>
    <lineage>
        <taxon>Eukaryota</taxon>
        <taxon>Fungi</taxon>
        <taxon>Dikarya</taxon>
        <taxon>Ascomycota</taxon>
        <taxon>Pezizomycotina</taxon>
        <taxon>Leotiomycetes</taxon>
        <taxon>Leotiomycetes incertae sedis</taxon>
        <taxon>Scytalidium</taxon>
    </lineage>
</organism>
<feature type="non-terminal residue" evidence="1">
    <location>
        <position position="1"/>
    </location>
</feature>
<dbReference type="EMBL" id="NCSJ02000018">
    <property type="protein sequence ID" value="RFU34625.1"/>
    <property type="molecule type" value="Genomic_DNA"/>
</dbReference>
<dbReference type="OMA" id="QFALCAN"/>
<dbReference type="Gene3D" id="1.20.1270.70">
    <property type="entry name" value="Designed single chain three-helix bundle"/>
    <property type="match status" value="1"/>
</dbReference>
<sequence>MAELQPQQDLAEEAVQIPDFDRIAEYHHNLGEELQKVRNIPAVDYGLTIIGAVDELRQAIEGINTRMDAMNTRIQAIGVGMNTRFDQLEQRLANESKTINSNFIARLSNSRVKTADDVLAVLYDVQTNQPIENFPRRSRDINTMTAQVIDPILQALGGDSTGNITAKRKKLRAYIGLETNPA</sequence>
<evidence type="ECO:0000313" key="2">
    <source>
        <dbReference type="Proteomes" id="UP000258309"/>
    </source>
</evidence>
<name>A0A3E2HMM1_SCYLI</name>
<dbReference type="OrthoDB" id="3557216at2759"/>
<comment type="caution">
    <text evidence="1">The sequence shown here is derived from an EMBL/GenBank/DDBJ whole genome shotgun (WGS) entry which is preliminary data.</text>
</comment>
<feature type="non-terminal residue" evidence="1">
    <location>
        <position position="182"/>
    </location>
</feature>
<protein>
    <submittedName>
        <fullName evidence="1">Uncharacterized protein</fullName>
    </submittedName>
</protein>
<evidence type="ECO:0000313" key="1">
    <source>
        <dbReference type="EMBL" id="RFU34625.1"/>
    </source>
</evidence>
<keyword evidence="2" id="KW-1185">Reference proteome</keyword>
<dbReference type="AlphaFoldDB" id="A0A3E2HMM1"/>